<accession>A0A177EEQ7</accession>
<dbReference type="Proteomes" id="UP000185944">
    <property type="component" value="Unassembled WGS sequence"/>
</dbReference>
<dbReference type="RefSeq" id="XP_067544701.1">
    <property type="nucleotide sequence ID" value="XM_067689404.1"/>
</dbReference>
<evidence type="ECO:0000313" key="2">
    <source>
        <dbReference type="Proteomes" id="UP000185944"/>
    </source>
</evidence>
<dbReference type="GeneID" id="93648336"/>
<dbReference type="EMBL" id="LTDL01000028">
    <property type="protein sequence ID" value="OAG30444.1"/>
    <property type="molecule type" value="Genomic_DNA"/>
</dbReference>
<keyword evidence="2" id="KW-1185">Reference proteome</keyword>
<sequence>MLLNSRLLRKTRIVVAAAFLGAIGIGAAMHCTHSSPLATPLHIQVINPLDLAWPCAIQTIDFFMVSGYRLNTHVDKGRSYIVSTQQQNIEIHLDLYTPETIPALISQGIWFKHITIDAQYKHRILPYPLNSATAEKVLRALGMLTAENLVISGLCAPETVPYPAPYIITGLVGPSNPSSGSAFTDNGETPFPILKAWTKNLILDSVSNASAAWFLLRLSVESCKLVLCIRNAPELTHLQFLDTFNPQTILRIYVLGAESLADINCTLLRDKRLLNGFKVWGIKNQPHAFSPAQLPALSEHWVWLNMPVKHWSPTATRLSQNNFAVKTLVITIDFSLFSGLFLDSNRIKQLCRLKTTTPSLNVREYSQKLNLKSLKNLLEWISTCYEHPNHVLNNTFANIVHTAFRTGQYVWIEPGHPKHTHISNTPITEGYTLHLYSSKSILWLIPEAYKYWASGHLNSEMLDLCKESICSTGGSKPAPFLPMPGTGPNPACFVCQVSVDDLCKLNIKNRFSYVGIVCADGHIGCHACLEKLAKEKKEASEPLCCLQCMTEIVDTKINAVIKRNRRGSVHFNIYKLSTLT</sequence>
<dbReference type="AlphaFoldDB" id="A0A177EEQ7"/>
<reference evidence="1 2" key="1">
    <citation type="submission" date="2016-02" db="EMBL/GenBank/DDBJ databases">
        <title>Discovery of a natural microsporidian pathogen with a broad tissue tropism in Caenorhabditis elegans.</title>
        <authorList>
            <person name="Luallen R.J."/>
            <person name="Reinke A.W."/>
            <person name="Tong L."/>
            <person name="Botts M.R."/>
            <person name="Felix M.-A."/>
            <person name="Troemel E.R."/>
        </authorList>
    </citation>
    <scope>NUCLEOTIDE SEQUENCE [LARGE SCALE GENOMIC DNA]</scope>
    <source>
        <strain evidence="1 2">JUm2807</strain>
    </source>
</reference>
<dbReference type="VEuPathDB" id="MicrosporidiaDB:NEDG_01986"/>
<evidence type="ECO:0000313" key="1">
    <source>
        <dbReference type="EMBL" id="OAG30444.1"/>
    </source>
</evidence>
<proteinExistence type="predicted"/>
<gene>
    <name evidence="1" type="ORF">NEDG_01986</name>
</gene>
<protein>
    <submittedName>
        <fullName evidence="1">Uncharacterized protein</fullName>
    </submittedName>
</protein>
<name>A0A177EEQ7_9MICR</name>
<comment type="caution">
    <text evidence="1">The sequence shown here is derived from an EMBL/GenBank/DDBJ whole genome shotgun (WGS) entry which is preliminary data.</text>
</comment>
<organism evidence="1 2">
    <name type="scientific">Nematocida displodere</name>
    <dbReference type="NCBI Taxonomy" id="1805483"/>
    <lineage>
        <taxon>Eukaryota</taxon>
        <taxon>Fungi</taxon>
        <taxon>Fungi incertae sedis</taxon>
        <taxon>Microsporidia</taxon>
        <taxon>Nematocida</taxon>
    </lineage>
</organism>